<comment type="caution">
    <text evidence="8">The sequence shown here is derived from an EMBL/GenBank/DDBJ whole genome shotgun (WGS) entry which is preliminary data.</text>
</comment>
<dbReference type="EC" id="4.1.2.4" evidence="3 7"/>
<dbReference type="SMART" id="SM01133">
    <property type="entry name" value="DeoC"/>
    <property type="match status" value="1"/>
</dbReference>
<dbReference type="Proteomes" id="UP000578622">
    <property type="component" value="Unassembled WGS sequence"/>
</dbReference>
<evidence type="ECO:0000256" key="6">
    <source>
        <dbReference type="ARBA" id="ARBA00048791"/>
    </source>
</evidence>
<proteinExistence type="inferred from homology"/>
<dbReference type="CDD" id="cd00959">
    <property type="entry name" value="DeoC"/>
    <property type="match status" value="1"/>
</dbReference>
<organism evidence="8 9">
    <name type="scientific">Brucella intermedia</name>
    <dbReference type="NCBI Taxonomy" id="94625"/>
    <lineage>
        <taxon>Bacteria</taxon>
        <taxon>Pseudomonadati</taxon>
        <taxon>Pseudomonadota</taxon>
        <taxon>Alphaproteobacteria</taxon>
        <taxon>Hyphomicrobiales</taxon>
        <taxon>Brucellaceae</taxon>
        <taxon>Brucella/Ochrobactrum group</taxon>
        <taxon>Brucella</taxon>
    </lineage>
</organism>
<name>A0ABR6AVV3_9HYPH</name>
<sequence>MTVSIPASFTKFASNNIMSDTLMDFPRNAGTSLRPDWFEDVVVNRSASERRAATISARRSVKKEYQAAWLIRAIQCIDLTTLAGDDTAGRVCRLCAKARRPVREDILVALGLADAGITTGAVCVYPTMVPHAVKALEGSGIPVASVATGFPAGLTPLPLRLAEITYAVEQGAHEIDIVITREHVLTQNWSALYDEIAAMREACGDAHMKAILATGDLNTLTNVYRASMVAMQAGSDFIKTSTGKEDVNATLPVSLTMVRALRDYGELSGQSVGFKPAGGLKTAKDALAWLTLMKEELGNRWLEPDLFRIGASSMLGDIERQLEHFVTGRYSAANRHAAA</sequence>
<evidence type="ECO:0000256" key="5">
    <source>
        <dbReference type="ARBA" id="ARBA00023270"/>
    </source>
</evidence>
<dbReference type="SUPFAM" id="SSF51569">
    <property type="entry name" value="Aldolase"/>
    <property type="match status" value="1"/>
</dbReference>
<comment type="pathway">
    <text evidence="1">Carbohydrate degradation; 2-deoxy-D-ribose 1-phosphate degradation; D-glyceraldehyde 3-phosphate and acetaldehyde from 2-deoxy-alpha-D-ribose 1-phosphate: step 2/2.</text>
</comment>
<accession>A0ABR6AVV3</accession>
<comment type="catalytic activity">
    <reaction evidence="6">
        <text>2-deoxy-D-ribose 5-phosphate = D-glyceraldehyde 3-phosphate + acetaldehyde</text>
        <dbReference type="Rhea" id="RHEA:12821"/>
        <dbReference type="ChEBI" id="CHEBI:15343"/>
        <dbReference type="ChEBI" id="CHEBI:59776"/>
        <dbReference type="ChEBI" id="CHEBI:62877"/>
        <dbReference type="EC" id="4.1.2.4"/>
    </reaction>
</comment>
<dbReference type="Gene3D" id="3.20.20.70">
    <property type="entry name" value="Aldolase class I"/>
    <property type="match status" value="1"/>
</dbReference>
<evidence type="ECO:0000256" key="7">
    <source>
        <dbReference type="NCBIfam" id="TIGR00126"/>
    </source>
</evidence>
<keyword evidence="4 8" id="KW-0456">Lyase</keyword>
<dbReference type="NCBIfam" id="TIGR00126">
    <property type="entry name" value="deoC"/>
    <property type="match status" value="1"/>
</dbReference>
<dbReference type="Pfam" id="PF01791">
    <property type="entry name" value="DeoC"/>
    <property type="match status" value="1"/>
</dbReference>
<protein>
    <recommendedName>
        <fullName evidence="3 7">Deoxyribose-phosphate aldolase</fullName>
        <ecNumber evidence="3 7">4.1.2.4</ecNumber>
    </recommendedName>
</protein>
<comment type="similarity">
    <text evidence="2">Belongs to the DeoC/FbaB aldolase family. DeoC type 2 subfamily.</text>
</comment>
<gene>
    <name evidence="8" type="ORF">FHW20_004555</name>
</gene>
<dbReference type="GO" id="GO:0004139">
    <property type="term" value="F:deoxyribose-phosphate aldolase activity"/>
    <property type="evidence" value="ECO:0007669"/>
    <property type="project" value="UniProtKB-EC"/>
</dbReference>
<reference evidence="8 9" key="1">
    <citation type="submission" date="2020-07" db="EMBL/GenBank/DDBJ databases">
        <title>Genomic Encyclopedia of Type Strains, Phase IV (KMG-V): Genome sequencing to study the core and pangenomes of soil and plant-associated prokaryotes.</title>
        <authorList>
            <person name="Whitman W."/>
        </authorList>
    </citation>
    <scope>NUCLEOTIDE SEQUENCE [LARGE SCALE GENOMIC DNA]</scope>
    <source>
        <strain evidence="8 9">RH4WT92</strain>
    </source>
</reference>
<keyword evidence="9" id="KW-1185">Reference proteome</keyword>
<dbReference type="EMBL" id="JACGXG010000013">
    <property type="protein sequence ID" value="MBA8853572.1"/>
    <property type="molecule type" value="Genomic_DNA"/>
</dbReference>
<evidence type="ECO:0000256" key="3">
    <source>
        <dbReference type="ARBA" id="ARBA00012515"/>
    </source>
</evidence>
<dbReference type="PANTHER" id="PTHR10889:SF3">
    <property type="entry name" value="DEOXYRIBOSE-PHOSPHATE ALDOLASE"/>
    <property type="match status" value="1"/>
</dbReference>
<keyword evidence="5" id="KW-0704">Schiff base</keyword>
<dbReference type="PANTHER" id="PTHR10889">
    <property type="entry name" value="DEOXYRIBOSE-PHOSPHATE ALDOLASE"/>
    <property type="match status" value="1"/>
</dbReference>
<evidence type="ECO:0000256" key="1">
    <source>
        <dbReference type="ARBA" id="ARBA00004816"/>
    </source>
</evidence>
<dbReference type="InterPro" id="IPR013785">
    <property type="entry name" value="Aldolase_TIM"/>
</dbReference>
<evidence type="ECO:0000256" key="2">
    <source>
        <dbReference type="ARBA" id="ARBA00009473"/>
    </source>
</evidence>
<evidence type="ECO:0000313" key="9">
    <source>
        <dbReference type="Proteomes" id="UP000578622"/>
    </source>
</evidence>
<dbReference type="InterPro" id="IPR011343">
    <property type="entry name" value="DeoC"/>
</dbReference>
<evidence type="ECO:0000313" key="8">
    <source>
        <dbReference type="EMBL" id="MBA8853572.1"/>
    </source>
</evidence>
<dbReference type="InterPro" id="IPR002915">
    <property type="entry name" value="DeoC/FbaB/LacD_aldolase"/>
</dbReference>
<evidence type="ECO:0000256" key="4">
    <source>
        <dbReference type="ARBA" id="ARBA00023239"/>
    </source>
</evidence>